<dbReference type="GO" id="GO:0016491">
    <property type="term" value="F:oxidoreductase activity"/>
    <property type="evidence" value="ECO:0007669"/>
    <property type="project" value="UniProtKB-KW"/>
</dbReference>
<evidence type="ECO:0000256" key="3">
    <source>
        <dbReference type="ARBA" id="ARBA00023027"/>
    </source>
</evidence>
<gene>
    <name evidence="5" type="ORF">LEA_12573</name>
</gene>
<dbReference type="InterPro" id="IPR050857">
    <property type="entry name" value="D-2-hydroxyacid_DH"/>
</dbReference>
<dbReference type="SUPFAM" id="SSF51735">
    <property type="entry name" value="NAD(P)-binding Rossmann-fold domains"/>
    <property type="match status" value="1"/>
</dbReference>
<dbReference type="InterPro" id="IPR036291">
    <property type="entry name" value="NAD(P)-bd_dom_sf"/>
</dbReference>
<organism evidence="5">
    <name type="scientific">human gut metagenome</name>
    <dbReference type="NCBI Taxonomy" id="408170"/>
    <lineage>
        <taxon>unclassified sequences</taxon>
        <taxon>metagenomes</taxon>
        <taxon>organismal metagenomes</taxon>
    </lineage>
</organism>
<evidence type="ECO:0000259" key="4">
    <source>
        <dbReference type="Pfam" id="PF02826"/>
    </source>
</evidence>
<dbReference type="InterPro" id="IPR029752">
    <property type="entry name" value="D-isomer_DH_CS1"/>
</dbReference>
<dbReference type="Gene3D" id="3.40.50.720">
    <property type="entry name" value="NAD(P)-binding Rossmann-like Domain"/>
    <property type="match status" value="2"/>
</dbReference>
<proteinExistence type="inferred from homology"/>
<dbReference type="PANTHER" id="PTHR42789">
    <property type="entry name" value="D-ISOMER SPECIFIC 2-HYDROXYACID DEHYDROGENASE FAMILY PROTEIN (AFU_ORTHOLOGUE AFUA_6G10090)"/>
    <property type="match status" value="1"/>
</dbReference>
<reference evidence="5" key="1">
    <citation type="journal article" date="2013" name="Environ. Microbiol.">
        <title>Microbiota from the distal guts of lean and obese adolescents exhibit partial functional redundancy besides clear differences in community structure.</title>
        <authorList>
            <person name="Ferrer M."/>
            <person name="Ruiz A."/>
            <person name="Lanza F."/>
            <person name="Haange S.B."/>
            <person name="Oberbach A."/>
            <person name="Till H."/>
            <person name="Bargiela R."/>
            <person name="Campoy C."/>
            <person name="Segura M.T."/>
            <person name="Richter M."/>
            <person name="von Bergen M."/>
            <person name="Seifert J."/>
            <person name="Suarez A."/>
        </authorList>
    </citation>
    <scope>NUCLEOTIDE SEQUENCE</scope>
</reference>
<dbReference type="GO" id="GO:0051287">
    <property type="term" value="F:NAD binding"/>
    <property type="evidence" value="ECO:0007669"/>
    <property type="project" value="InterPro"/>
</dbReference>
<dbReference type="PANTHER" id="PTHR42789:SF1">
    <property type="entry name" value="D-ISOMER SPECIFIC 2-HYDROXYACID DEHYDROGENASE FAMILY PROTEIN (AFU_ORTHOLOGUE AFUA_6G10090)"/>
    <property type="match status" value="1"/>
</dbReference>
<accession>K1T467</accession>
<evidence type="ECO:0000256" key="2">
    <source>
        <dbReference type="ARBA" id="ARBA00023002"/>
    </source>
</evidence>
<keyword evidence="3" id="KW-0520">NAD</keyword>
<dbReference type="PROSITE" id="PS00670">
    <property type="entry name" value="D_2_HYDROXYACID_DH_2"/>
    <property type="match status" value="1"/>
</dbReference>
<comment type="caution">
    <text evidence="5">The sequence shown here is derived from an EMBL/GenBank/DDBJ whole genome shotgun (WGS) entry which is preliminary data.</text>
</comment>
<feature type="domain" description="D-isomer specific 2-hydroxyacid dehydrogenase NAD-binding" evidence="4">
    <location>
        <begin position="14"/>
        <end position="162"/>
    </location>
</feature>
<protein>
    <submittedName>
        <fullName evidence="5">D-isomer specific 2-hydroxyacid dehydrogenase, NAD-binding protein</fullName>
        <ecNumber evidence="5">1.-.-.-</ecNumber>
    </submittedName>
</protein>
<dbReference type="InterPro" id="IPR029753">
    <property type="entry name" value="D-isomer_DH_CS"/>
</dbReference>
<name>K1T467_9ZZZZ</name>
<comment type="similarity">
    <text evidence="1">Belongs to the D-isomer specific 2-hydroxyacid dehydrogenase family.</text>
</comment>
<dbReference type="Pfam" id="PF02826">
    <property type="entry name" value="2-Hacid_dh_C"/>
    <property type="match status" value="1"/>
</dbReference>
<evidence type="ECO:0000256" key="1">
    <source>
        <dbReference type="ARBA" id="ARBA00005854"/>
    </source>
</evidence>
<dbReference type="AlphaFoldDB" id="K1T467"/>
<dbReference type="PROSITE" id="PS00065">
    <property type="entry name" value="D_2_HYDROXYACID_DH_1"/>
    <property type="match status" value="1"/>
</dbReference>
<dbReference type="InterPro" id="IPR006140">
    <property type="entry name" value="D-isomer_DH_NAD-bd"/>
</dbReference>
<dbReference type="EC" id="1.-.-.-" evidence="5"/>
<keyword evidence="2 5" id="KW-0560">Oxidoreductase</keyword>
<evidence type="ECO:0000313" key="5">
    <source>
        <dbReference type="EMBL" id="EKC61000.1"/>
    </source>
</evidence>
<sequence>MVGGDAILRIGGDRQGVLGSELHGKTVGIVGLGAIGQRVALLANAFGCKVLGYNRSPKALPHITQVDKDTLLRQSDIITVHLPLNPETKAFIGTNEFALMQPHAVLINTARGPIVSQEALYNALKKGQIAGAAVDVYDQEPPLPLNLELFNAPNLLMLPHMGYATREAFETRQNIV</sequence>
<feature type="non-terminal residue" evidence="5">
    <location>
        <position position="176"/>
    </location>
</feature>
<dbReference type="EMBL" id="AJWY01008512">
    <property type="protein sequence ID" value="EKC61000.1"/>
    <property type="molecule type" value="Genomic_DNA"/>
</dbReference>